<evidence type="ECO:0000256" key="1">
    <source>
        <dbReference type="ARBA" id="ARBA00010617"/>
    </source>
</evidence>
<dbReference type="PRINTS" id="PR00359">
    <property type="entry name" value="BP450"/>
</dbReference>
<dbReference type="OrthoDB" id="4258484at2"/>
<dbReference type="GO" id="GO:0016705">
    <property type="term" value="F:oxidoreductase activity, acting on paired donors, with incorporation or reduction of molecular oxygen"/>
    <property type="evidence" value="ECO:0007669"/>
    <property type="project" value="InterPro"/>
</dbReference>
<dbReference type="RefSeq" id="WP_126791057.1">
    <property type="nucleotide sequence ID" value="NZ_PIPI01000001.1"/>
</dbReference>
<evidence type="ECO:0000313" key="3">
    <source>
        <dbReference type="Proteomes" id="UP000288212"/>
    </source>
</evidence>
<dbReference type="EMBL" id="PIPI01000001">
    <property type="protein sequence ID" value="RUO21849.1"/>
    <property type="molecule type" value="Genomic_DNA"/>
</dbReference>
<dbReference type="Pfam" id="PF00067">
    <property type="entry name" value="p450"/>
    <property type="match status" value="1"/>
</dbReference>
<proteinExistence type="inferred from homology"/>
<organism evidence="2 3">
    <name type="scientific">Aliidiomarina haloalkalitolerans</name>
    <dbReference type="NCBI Taxonomy" id="859059"/>
    <lineage>
        <taxon>Bacteria</taxon>
        <taxon>Pseudomonadati</taxon>
        <taxon>Pseudomonadota</taxon>
        <taxon>Gammaproteobacteria</taxon>
        <taxon>Alteromonadales</taxon>
        <taxon>Idiomarinaceae</taxon>
        <taxon>Aliidiomarina</taxon>
    </lineage>
</organism>
<comment type="similarity">
    <text evidence="1">Belongs to the cytochrome P450 family.</text>
</comment>
<dbReference type="PANTHER" id="PTHR46696:SF6">
    <property type="entry name" value="P450, PUTATIVE (EUROFUNG)-RELATED"/>
    <property type="match status" value="1"/>
</dbReference>
<dbReference type="InterPro" id="IPR001128">
    <property type="entry name" value="Cyt_P450"/>
</dbReference>
<sequence>MDKQAAFIQHQSDPVTCFDQLREQVCPAQLNKVQWPLLRHEDIVTALHDPQTFSNCVSTHLQVPNGMDPPEHTAYRQLLDPFFAAERLTLFQPIATAVARNVLSTLPRANSIEVMKNWATPYALQILAAFMGWPRRYQRPLADWIKAQQKATHEQDRAALQRLATTFDSTIREIISLRKNSSHYQDVTAELCQLQINGRSLKDEELVSIIRNWTVGELGTIAAAIGSIVVFLTRHPNLQMMLRNRTDLIDYSVDEMLRIDAPLLSNRRRTTCPVHIGGDDLAPDTEVTILWSAGNRDPRVFAQPKQFRFDRDPDKNLLYGKGIHRCPGEPFARLVMNTFVREMLAMYPTLDLAMTKPLRAKFPSGGYEKAYIQNPTRSKRRRS</sequence>
<gene>
    <name evidence="2" type="ORF">CWE06_03115</name>
</gene>
<comment type="caution">
    <text evidence="2">The sequence shown here is derived from an EMBL/GenBank/DDBJ whole genome shotgun (WGS) entry which is preliminary data.</text>
</comment>
<name>A0A432VYU8_9GAMM</name>
<dbReference type="InterPro" id="IPR002397">
    <property type="entry name" value="Cyt_P450_B"/>
</dbReference>
<dbReference type="InterPro" id="IPR036396">
    <property type="entry name" value="Cyt_P450_sf"/>
</dbReference>
<reference evidence="2 3" key="1">
    <citation type="journal article" date="2011" name="Front. Microbiol.">
        <title>Genomic signatures of strain selection and enhancement in Bacillus atrophaeus var. globigii, a historical biowarfare simulant.</title>
        <authorList>
            <person name="Gibbons H.S."/>
            <person name="Broomall S.M."/>
            <person name="McNew L.A."/>
            <person name="Daligault H."/>
            <person name="Chapman C."/>
            <person name="Bruce D."/>
            <person name="Karavis M."/>
            <person name="Krepps M."/>
            <person name="McGregor P.A."/>
            <person name="Hong C."/>
            <person name="Park K.H."/>
            <person name="Akmal A."/>
            <person name="Feldman A."/>
            <person name="Lin J.S."/>
            <person name="Chang W.E."/>
            <person name="Higgs B.W."/>
            <person name="Demirev P."/>
            <person name="Lindquist J."/>
            <person name="Liem A."/>
            <person name="Fochler E."/>
            <person name="Read T.D."/>
            <person name="Tapia R."/>
            <person name="Johnson S."/>
            <person name="Bishop-Lilly K.A."/>
            <person name="Detter C."/>
            <person name="Han C."/>
            <person name="Sozhamannan S."/>
            <person name="Rosenzweig C.N."/>
            <person name="Skowronski E.W."/>
        </authorList>
    </citation>
    <scope>NUCLEOTIDE SEQUENCE [LARGE SCALE GENOMIC DNA]</scope>
    <source>
        <strain evidence="2 3">AK5</strain>
    </source>
</reference>
<keyword evidence="3" id="KW-1185">Reference proteome</keyword>
<dbReference type="Gene3D" id="1.10.630.10">
    <property type="entry name" value="Cytochrome P450"/>
    <property type="match status" value="1"/>
</dbReference>
<dbReference type="GO" id="GO:0005506">
    <property type="term" value="F:iron ion binding"/>
    <property type="evidence" value="ECO:0007669"/>
    <property type="project" value="InterPro"/>
</dbReference>
<dbReference type="AlphaFoldDB" id="A0A432VYU8"/>
<protein>
    <submittedName>
        <fullName evidence="2">Cytochrome P450</fullName>
    </submittedName>
</protein>
<dbReference type="GO" id="GO:0020037">
    <property type="term" value="F:heme binding"/>
    <property type="evidence" value="ECO:0007669"/>
    <property type="project" value="InterPro"/>
</dbReference>
<dbReference type="Proteomes" id="UP000288212">
    <property type="component" value="Unassembled WGS sequence"/>
</dbReference>
<accession>A0A432VYU8</accession>
<dbReference type="PANTHER" id="PTHR46696">
    <property type="entry name" value="P450, PUTATIVE (EUROFUNG)-RELATED"/>
    <property type="match status" value="1"/>
</dbReference>
<dbReference type="SUPFAM" id="SSF48264">
    <property type="entry name" value="Cytochrome P450"/>
    <property type="match status" value="1"/>
</dbReference>
<evidence type="ECO:0000313" key="2">
    <source>
        <dbReference type="EMBL" id="RUO21849.1"/>
    </source>
</evidence>
<dbReference type="GO" id="GO:0004497">
    <property type="term" value="F:monooxygenase activity"/>
    <property type="evidence" value="ECO:0007669"/>
    <property type="project" value="InterPro"/>
</dbReference>